<feature type="compositionally biased region" description="Basic residues" evidence="4">
    <location>
        <begin position="161"/>
        <end position="170"/>
    </location>
</feature>
<evidence type="ECO:0008006" key="6">
    <source>
        <dbReference type="Google" id="ProtNLM"/>
    </source>
</evidence>
<dbReference type="Gene3D" id="1.25.40.10">
    <property type="entry name" value="Tetratricopeptide repeat domain"/>
    <property type="match status" value="2"/>
</dbReference>
<dbReference type="GO" id="GO:0009451">
    <property type="term" value="P:RNA modification"/>
    <property type="evidence" value="ECO:0007669"/>
    <property type="project" value="InterPro"/>
</dbReference>
<dbReference type="PANTHER" id="PTHR24015">
    <property type="entry name" value="OS07G0578800 PROTEIN-RELATED"/>
    <property type="match status" value="1"/>
</dbReference>
<feature type="repeat" description="PPR" evidence="3">
    <location>
        <begin position="229"/>
        <end position="263"/>
    </location>
</feature>
<dbReference type="InterPro" id="IPR002885">
    <property type="entry name" value="PPR_rpt"/>
</dbReference>
<proteinExistence type="predicted"/>
<dbReference type="GO" id="GO:0003723">
    <property type="term" value="F:RNA binding"/>
    <property type="evidence" value="ECO:0007669"/>
    <property type="project" value="InterPro"/>
</dbReference>
<organism evidence="5">
    <name type="scientific">Ananas comosus var. bracteatus</name>
    <name type="common">red pineapple</name>
    <dbReference type="NCBI Taxonomy" id="296719"/>
    <lineage>
        <taxon>Eukaryota</taxon>
        <taxon>Viridiplantae</taxon>
        <taxon>Streptophyta</taxon>
        <taxon>Embryophyta</taxon>
        <taxon>Tracheophyta</taxon>
        <taxon>Spermatophyta</taxon>
        <taxon>Magnoliopsida</taxon>
        <taxon>Liliopsida</taxon>
        <taxon>Poales</taxon>
        <taxon>Bromeliaceae</taxon>
        <taxon>Bromelioideae</taxon>
        <taxon>Ananas</taxon>
    </lineage>
</organism>
<dbReference type="InterPro" id="IPR046960">
    <property type="entry name" value="PPR_At4g14850-like_plant"/>
</dbReference>
<evidence type="ECO:0000256" key="1">
    <source>
        <dbReference type="ARBA" id="ARBA00022737"/>
    </source>
</evidence>
<reference evidence="5" key="1">
    <citation type="submission" date="2020-07" db="EMBL/GenBank/DDBJ databases">
        <authorList>
            <person name="Lin J."/>
        </authorList>
    </citation>
    <scope>NUCLEOTIDE SEQUENCE</scope>
</reference>
<feature type="region of interest" description="Disordered" evidence="4">
    <location>
        <begin position="1"/>
        <end position="20"/>
    </location>
</feature>
<feature type="compositionally biased region" description="Low complexity" evidence="4">
    <location>
        <begin position="119"/>
        <end position="140"/>
    </location>
</feature>
<accession>A0A6V7QS45</accession>
<dbReference type="PANTHER" id="PTHR24015:SF2037">
    <property type="entry name" value="PENTACOTRIPEPTIDE-REPEAT REGION OF PRORP DOMAIN-CONTAINING PROTEIN"/>
    <property type="match status" value="1"/>
</dbReference>
<evidence type="ECO:0000256" key="2">
    <source>
        <dbReference type="ARBA" id="ARBA00022946"/>
    </source>
</evidence>
<dbReference type="PROSITE" id="PS51375">
    <property type="entry name" value="PPR"/>
    <property type="match status" value="1"/>
</dbReference>
<keyword evidence="2" id="KW-0809">Transit peptide</keyword>
<evidence type="ECO:0000256" key="4">
    <source>
        <dbReference type="SAM" id="MobiDB-lite"/>
    </source>
</evidence>
<feature type="compositionally biased region" description="Low complexity" evidence="4">
    <location>
        <begin position="82"/>
        <end position="110"/>
    </location>
</feature>
<keyword evidence="1" id="KW-0677">Repeat</keyword>
<dbReference type="EMBL" id="CAJEUB010000010">
    <property type="protein sequence ID" value="CAD1846032.1"/>
    <property type="molecule type" value="Genomic_DNA"/>
</dbReference>
<protein>
    <recommendedName>
        <fullName evidence="6">Pentatricopeptide repeat-containing protein</fullName>
    </recommendedName>
</protein>
<dbReference type="InterPro" id="IPR011990">
    <property type="entry name" value="TPR-like_helical_dom_sf"/>
</dbReference>
<sequence>MATILSAPTPSPHRLLPASPLRPLRHHRVLLLLPSASAATHGGAAASAAGGDWPLERRIEESIAVLDLMLAQSLPPTPPSSPRSSAAAPPRAASASAAPCSTASPRAPRSSPTPPSPTPSSSSTPAAPSSAPRAASSTPCPAAPSPPGPPPSPCRPLRAPQRLHLHRRPQRVRGARDLELGVEVQEAILRDGCGADAFVAVALIDMYAKCGRVADARHVFDAIPTNPPSAEACTAMVEGYARNGAPKEAMDVIRRALCNDIEVGNKMGFATMIKPCNMETALRSGQEIHAHIIKSGYKPGMKTLSLLVELYVKCDRMGSAKQVFDELAVKDVGLWGRMVAGFVRNGMYIQALGMYIKMVSLDIGLDSLVVYWAIKACVGMLGLEEGKQIHGRVIKMGCFSEDCVIDGVGEVYGRCGESGEAYKVKKLRKNRINGLLAQVNVVEHGSQQ</sequence>
<feature type="compositionally biased region" description="Pro residues" evidence="4">
    <location>
        <begin position="141"/>
        <end position="154"/>
    </location>
</feature>
<feature type="region of interest" description="Disordered" evidence="4">
    <location>
        <begin position="74"/>
        <end position="170"/>
    </location>
</feature>
<evidence type="ECO:0000313" key="5">
    <source>
        <dbReference type="EMBL" id="CAD1846032.1"/>
    </source>
</evidence>
<evidence type="ECO:0000256" key="3">
    <source>
        <dbReference type="PROSITE-ProRule" id="PRU00708"/>
    </source>
</evidence>
<dbReference type="Pfam" id="PF01535">
    <property type="entry name" value="PPR"/>
    <property type="match status" value="3"/>
</dbReference>
<gene>
    <name evidence="5" type="ORF">CB5_LOCUS29243</name>
</gene>
<dbReference type="AlphaFoldDB" id="A0A6V7QS45"/>
<name>A0A6V7QS45_ANACO</name>